<proteinExistence type="inferred from homology"/>
<dbReference type="AlphaFoldDB" id="A0AAD9UJ53"/>
<comment type="subcellular location">
    <subcellularLocation>
        <location evidence="1">Cytoplasm</location>
        <location evidence="1">Cytoskeleton</location>
        <location evidence="1">Cilium basal body</location>
    </subcellularLocation>
</comment>
<dbReference type="PANTHER" id="PTHR12968:SF2">
    <property type="entry name" value="B9 DOMAIN-CONTAINING PROTEIN 2"/>
    <property type="match status" value="1"/>
</dbReference>
<dbReference type="GO" id="GO:0060271">
    <property type="term" value="P:cilium assembly"/>
    <property type="evidence" value="ECO:0007669"/>
    <property type="project" value="TreeGrafter"/>
</dbReference>
<organism evidence="8 9">
    <name type="scientific">Ridgeia piscesae</name>
    <name type="common">Tubeworm</name>
    <dbReference type="NCBI Taxonomy" id="27915"/>
    <lineage>
        <taxon>Eukaryota</taxon>
        <taxon>Metazoa</taxon>
        <taxon>Spiralia</taxon>
        <taxon>Lophotrochozoa</taxon>
        <taxon>Annelida</taxon>
        <taxon>Polychaeta</taxon>
        <taxon>Sedentaria</taxon>
        <taxon>Canalipalpata</taxon>
        <taxon>Sabellida</taxon>
        <taxon>Siboglinidae</taxon>
        <taxon>Ridgeia</taxon>
    </lineage>
</organism>
<evidence type="ECO:0000256" key="3">
    <source>
        <dbReference type="ARBA" id="ARBA00022794"/>
    </source>
</evidence>
<keyword evidence="3" id="KW-0970">Cilium biogenesis/degradation</keyword>
<dbReference type="Proteomes" id="UP001209878">
    <property type="component" value="Unassembled WGS sequence"/>
</dbReference>
<sequence>MAEVHVIGQLVGGSGFPENRLFCKWGIHTGSAWRVLAGLREGQTQVDLPQDGEFAYWAHPIDLHFSTKGLQGWPKIHLQVWHQDNFGRNEIYGYGFCHIPTSPGFHEIVCPTWCPTGSSDDQVTRMFIGGGPQLRNPDLIYSGADRYHLKTMAMGSVHLRIGVILRNFDKYGIES</sequence>
<evidence type="ECO:0000256" key="7">
    <source>
        <dbReference type="ARBA" id="ARBA00039272"/>
    </source>
</evidence>
<dbReference type="GO" id="GO:0036038">
    <property type="term" value="C:MKS complex"/>
    <property type="evidence" value="ECO:0007669"/>
    <property type="project" value="TreeGrafter"/>
</dbReference>
<dbReference type="PANTHER" id="PTHR12968">
    <property type="entry name" value="B9 DOMAIN-CONTAINING"/>
    <property type="match status" value="1"/>
</dbReference>
<accession>A0AAD9UJ53</accession>
<keyword evidence="2" id="KW-0963">Cytoplasm</keyword>
<comment type="similarity">
    <text evidence="6">Belongs to the B9D family.</text>
</comment>
<comment type="caution">
    <text evidence="8">The sequence shown here is derived from an EMBL/GenBank/DDBJ whole genome shotgun (WGS) entry which is preliminary data.</text>
</comment>
<dbReference type="PROSITE" id="PS51381">
    <property type="entry name" value="C2_B9"/>
    <property type="match status" value="1"/>
</dbReference>
<name>A0AAD9UJ53_RIDPI</name>
<gene>
    <name evidence="8" type="ORF">NP493_57g01040</name>
</gene>
<keyword evidence="9" id="KW-1185">Reference proteome</keyword>
<dbReference type="Pfam" id="PF07162">
    <property type="entry name" value="B9-C2"/>
    <property type="match status" value="1"/>
</dbReference>
<evidence type="ECO:0000313" key="8">
    <source>
        <dbReference type="EMBL" id="KAK2191172.1"/>
    </source>
</evidence>
<evidence type="ECO:0000256" key="6">
    <source>
        <dbReference type="ARBA" id="ARBA00038411"/>
    </source>
</evidence>
<keyword evidence="4" id="KW-0206">Cytoskeleton</keyword>
<evidence type="ECO:0000256" key="1">
    <source>
        <dbReference type="ARBA" id="ARBA00004120"/>
    </source>
</evidence>
<reference evidence="8" key="1">
    <citation type="journal article" date="2023" name="Mol. Biol. Evol.">
        <title>Third-Generation Sequencing Reveals the Adaptive Role of the Epigenome in Three Deep-Sea Polychaetes.</title>
        <authorList>
            <person name="Perez M."/>
            <person name="Aroh O."/>
            <person name="Sun Y."/>
            <person name="Lan Y."/>
            <person name="Juniper S.K."/>
            <person name="Young C.R."/>
            <person name="Angers B."/>
            <person name="Qian P.Y."/>
        </authorList>
    </citation>
    <scope>NUCLEOTIDE SEQUENCE</scope>
    <source>
        <strain evidence="8">R07B-5</strain>
    </source>
</reference>
<evidence type="ECO:0000313" key="9">
    <source>
        <dbReference type="Proteomes" id="UP001209878"/>
    </source>
</evidence>
<keyword evidence="5" id="KW-0966">Cell projection</keyword>
<evidence type="ECO:0000256" key="5">
    <source>
        <dbReference type="ARBA" id="ARBA00023273"/>
    </source>
</evidence>
<evidence type="ECO:0000256" key="2">
    <source>
        <dbReference type="ARBA" id="ARBA00022490"/>
    </source>
</evidence>
<dbReference type="InterPro" id="IPR010796">
    <property type="entry name" value="C2_B9-type_dom"/>
</dbReference>
<dbReference type="EMBL" id="JAODUO010000057">
    <property type="protein sequence ID" value="KAK2191172.1"/>
    <property type="molecule type" value="Genomic_DNA"/>
</dbReference>
<protein>
    <recommendedName>
        <fullName evidence="7">B9 domain-containing protein 2</fullName>
    </recommendedName>
</protein>
<evidence type="ECO:0000256" key="4">
    <source>
        <dbReference type="ARBA" id="ARBA00023212"/>
    </source>
</evidence>